<evidence type="ECO:0000313" key="3">
    <source>
        <dbReference type="Proteomes" id="UP000738431"/>
    </source>
</evidence>
<dbReference type="EMBL" id="CP139781">
    <property type="protein sequence ID" value="WRQ86408.1"/>
    <property type="molecule type" value="Genomic_DNA"/>
</dbReference>
<gene>
    <name evidence="2" type="ORF">K1X11_016450</name>
</gene>
<protein>
    <submittedName>
        <fullName evidence="2">HAD hydrolase-like protein</fullName>
    </submittedName>
</protein>
<dbReference type="SUPFAM" id="SSF56784">
    <property type="entry name" value="HAD-like"/>
    <property type="match status" value="1"/>
</dbReference>
<reference evidence="2 3" key="1">
    <citation type="submission" date="2023-12" db="EMBL/GenBank/DDBJ databases">
        <title>Description of an unclassified Opitutus bacterium of Verrucomicrobiota.</title>
        <authorList>
            <person name="Zhang D.-F."/>
        </authorList>
    </citation>
    <scope>NUCLEOTIDE SEQUENCE [LARGE SCALE GENOMIC DNA]</scope>
    <source>
        <strain evidence="2 3">WL0086</strain>
    </source>
</reference>
<dbReference type="SFLD" id="SFLDS00003">
    <property type="entry name" value="Haloacid_Dehalogenase"/>
    <property type="match status" value="1"/>
</dbReference>
<dbReference type="RefSeq" id="WP_221031330.1">
    <property type="nucleotide sequence ID" value="NZ_CP139781.1"/>
</dbReference>
<dbReference type="Gene3D" id="1.10.150.240">
    <property type="entry name" value="Putative phosphatase, domain 2"/>
    <property type="match status" value="1"/>
</dbReference>
<proteinExistence type="predicted"/>
<dbReference type="Pfam" id="PF00702">
    <property type="entry name" value="Hydrolase"/>
    <property type="match status" value="1"/>
</dbReference>
<dbReference type="SFLD" id="SFLDG01129">
    <property type="entry name" value="C1.5:_HAD__Beta-PGM__Phosphata"/>
    <property type="match status" value="1"/>
</dbReference>
<dbReference type="Gene3D" id="3.40.50.1000">
    <property type="entry name" value="HAD superfamily/HAD-like"/>
    <property type="match status" value="1"/>
</dbReference>
<dbReference type="InterPro" id="IPR036412">
    <property type="entry name" value="HAD-like_sf"/>
</dbReference>
<dbReference type="InterPro" id="IPR023214">
    <property type="entry name" value="HAD_sf"/>
</dbReference>
<keyword evidence="3" id="KW-1185">Reference proteome</keyword>
<evidence type="ECO:0000256" key="1">
    <source>
        <dbReference type="ARBA" id="ARBA00022801"/>
    </source>
</evidence>
<sequence length="234" mass="26315">MIKTIGFDADDTLWHNETLFVATHGKLCELLSRYHDAAKVDDTLNTTERRNLARYGYGIKSFTLSAIETAIDLSDGQISAQEIREIIALAHDMLDHPVEMLDGVPETVAQIAATGRYHMLIITKGDLRDQSRKFNLSQLDPHFADLEVVTEKDPATYDRILRRHGIARDEFLMVGNSVKSDILPVLDLGAHAAHVPYPHTWVLDRADREPSGPRFHQLETITDLPALLDQLKQA</sequence>
<dbReference type="InterPro" id="IPR051540">
    <property type="entry name" value="S-2-haloacid_dehalogenase"/>
</dbReference>
<dbReference type="PANTHER" id="PTHR43316:SF8">
    <property type="entry name" value="HAD FAMILY HYDROLASE"/>
    <property type="match status" value="1"/>
</dbReference>
<dbReference type="InterPro" id="IPR023198">
    <property type="entry name" value="PGP-like_dom2"/>
</dbReference>
<evidence type="ECO:0000313" key="2">
    <source>
        <dbReference type="EMBL" id="WRQ86408.1"/>
    </source>
</evidence>
<organism evidence="2 3">
    <name type="scientific">Actomonas aquatica</name>
    <dbReference type="NCBI Taxonomy" id="2866162"/>
    <lineage>
        <taxon>Bacteria</taxon>
        <taxon>Pseudomonadati</taxon>
        <taxon>Verrucomicrobiota</taxon>
        <taxon>Opitutia</taxon>
        <taxon>Opitutales</taxon>
        <taxon>Opitutaceae</taxon>
        <taxon>Actomonas</taxon>
    </lineage>
</organism>
<dbReference type="Proteomes" id="UP000738431">
    <property type="component" value="Chromosome"/>
</dbReference>
<accession>A0ABZ1C5B1</accession>
<keyword evidence="1" id="KW-0378">Hydrolase</keyword>
<dbReference type="PANTHER" id="PTHR43316">
    <property type="entry name" value="HYDROLASE, HALOACID DELAHOGENASE-RELATED"/>
    <property type="match status" value="1"/>
</dbReference>
<name>A0ABZ1C5B1_9BACT</name>